<dbReference type="InterPro" id="IPR041049">
    <property type="entry name" value="DUF5615"/>
</dbReference>
<evidence type="ECO:0000313" key="3">
    <source>
        <dbReference type="EMBL" id="WML87252.1"/>
    </source>
</evidence>
<evidence type="ECO:0000313" key="4">
    <source>
        <dbReference type="Proteomes" id="UP001223336"/>
    </source>
</evidence>
<dbReference type="RefSeq" id="WP_308136495.1">
    <property type="nucleotide sequence ID" value="NZ_CP133197.1"/>
</dbReference>
<dbReference type="EMBL" id="JAVFKN010000041">
    <property type="protein sequence ID" value="MDQ5770830.1"/>
    <property type="molecule type" value="Genomic_DNA"/>
</dbReference>
<dbReference type="Pfam" id="PF18480">
    <property type="entry name" value="DUF5615"/>
    <property type="match status" value="1"/>
</dbReference>
<gene>
    <name evidence="2" type="ORF">RCC75_20035</name>
    <name evidence="3" type="ORF">RCG00_02575</name>
</gene>
<name>A0AA51MMS9_9GAMM</name>
<dbReference type="Proteomes" id="UP001229862">
    <property type="component" value="Chromosome"/>
</dbReference>
<protein>
    <submittedName>
        <fullName evidence="3">DUF5615 family PIN-like protein</fullName>
    </submittedName>
</protein>
<proteinExistence type="predicted"/>
<dbReference type="EMBL" id="CP133217">
    <property type="protein sequence ID" value="WML87252.1"/>
    <property type="molecule type" value="Genomic_DNA"/>
</dbReference>
<keyword evidence="4" id="KW-1185">Reference proteome</keyword>
<accession>A0AA51MMS9</accession>
<sequence length="127" mass="13578">MSYSPMHLLLDQGLPRSAAELLRQAGVDAIHVGEIGMAAAKDSEILEHAKNEGRAVVTLDADFHALLALSSASQPSVIRIRMEGLKGDTCAALVQAVIAQCQQDIQAGSVITVQDQRIRIRRLPIVG</sequence>
<reference evidence="3 4" key="1">
    <citation type="submission" date="2023-08" db="EMBL/GenBank/DDBJ databases">
        <title>New molecular markers tilS and rpoB for phylogenetic and monitoring studies of the genus Thiothrix biodiversity.</title>
        <authorList>
            <person name="Ravin N.V."/>
            <person name="Smolyakov D."/>
            <person name="Markov N.D."/>
            <person name="Beletsky A.V."/>
            <person name="Mardanov A.V."/>
            <person name="Rudenko T.S."/>
            <person name="Grabovich M.Y."/>
        </authorList>
    </citation>
    <scope>NUCLEOTIDE SEQUENCE</scope>
    <source>
        <strain evidence="3">DNT52</strain>
        <strain evidence="2 4">H33</strain>
    </source>
</reference>
<evidence type="ECO:0000313" key="2">
    <source>
        <dbReference type="EMBL" id="MDQ5770830.1"/>
    </source>
</evidence>
<feature type="domain" description="DUF5615" evidence="1">
    <location>
        <begin position="6"/>
        <end position="115"/>
    </location>
</feature>
<evidence type="ECO:0000259" key="1">
    <source>
        <dbReference type="Pfam" id="PF18480"/>
    </source>
</evidence>
<dbReference type="Proteomes" id="UP001223336">
    <property type="component" value="Unassembled WGS sequence"/>
</dbReference>
<dbReference type="AlphaFoldDB" id="A0AA51MMS9"/>
<organism evidence="3">
    <name type="scientific">Thiothrix subterranea</name>
    <dbReference type="NCBI Taxonomy" id="2735563"/>
    <lineage>
        <taxon>Bacteria</taxon>
        <taxon>Pseudomonadati</taxon>
        <taxon>Pseudomonadota</taxon>
        <taxon>Gammaproteobacteria</taxon>
        <taxon>Thiotrichales</taxon>
        <taxon>Thiotrichaceae</taxon>
        <taxon>Thiothrix</taxon>
    </lineage>
</organism>